<proteinExistence type="predicted"/>
<sequence length="179" mass="19966">MPDIADLSQRMLDRARAAGLPVDRAEQIYSDRIQPRLIRSLSRFVIPFVRRSGVRVEALESGRVVCRMPLKGNVNHIGTMYAGALFTLAEFPGGPLMLATFGMRRYIPIVTSLDMAFVKAAKTDVTIELTMTAAEAERIEAETIAEGKAEFVLHGELRDTDGEVVATSLARYQMRPRRR</sequence>
<keyword evidence="2" id="KW-1185">Reference proteome</keyword>
<dbReference type="RefSeq" id="WP_311659272.1">
    <property type="nucleotide sequence ID" value="NZ_JAVRHY010000009.1"/>
</dbReference>
<dbReference type="Gene3D" id="3.10.129.10">
    <property type="entry name" value="Hotdog Thioesterase"/>
    <property type="match status" value="1"/>
</dbReference>
<protein>
    <submittedName>
        <fullName evidence="1">YiiD C-terminal domain-containing protein</fullName>
    </submittedName>
</protein>
<gene>
    <name evidence="1" type="ORF">RM531_10915</name>
</gene>
<reference evidence="1 2" key="1">
    <citation type="submission" date="2023-09" db="EMBL/GenBank/DDBJ databases">
        <authorList>
            <person name="Rey-Velasco X."/>
        </authorList>
    </citation>
    <scope>NUCLEOTIDE SEQUENCE [LARGE SCALE GENOMIC DNA]</scope>
    <source>
        <strain evidence="1 2">P385</strain>
    </source>
</reference>
<dbReference type="Pfam" id="PF14539">
    <property type="entry name" value="DUF4442"/>
    <property type="match status" value="1"/>
</dbReference>
<evidence type="ECO:0000313" key="2">
    <source>
        <dbReference type="Proteomes" id="UP001259982"/>
    </source>
</evidence>
<dbReference type="InterPro" id="IPR027961">
    <property type="entry name" value="DUF4442"/>
</dbReference>
<dbReference type="InterPro" id="IPR029069">
    <property type="entry name" value="HotDog_dom_sf"/>
</dbReference>
<dbReference type="SUPFAM" id="SSF54637">
    <property type="entry name" value="Thioesterase/thiol ester dehydrase-isomerase"/>
    <property type="match status" value="1"/>
</dbReference>
<evidence type="ECO:0000313" key="1">
    <source>
        <dbReference type="EMBL" id="MDT0618987.1"/>
    </source>
</evidence>
<name>A0ABU3B939_9GAMM</name>
<dbReference type="EMBL" id="JAVRHY010000009">
    <property type="protein sequence ID" value="MDT0618987.1"/>
    <property type="molecule type" value="Genomic_DNA"/>
</dbReference>
<dbReference type="Proteomes" id="UP001259982">
    <property type="component" value="Unassembled WGS sequence"/>
</dbReference>
<dbReference type="CDD" id="cd03443">
    <property type="entry name" value="PaaI_thioesterase"/>
    <property type="match status" value="1"/>
</dbReference>
<accession>A0ABU3B939</accession>
<organism evidence="1 2">
    <name type="scientific">Spectribacter acetivorans</name>
    <dbReference type="NCBI Taxonomy" id="3075603"/>
    <lineage>
        <taxon>Bacteria</taxon>
        <taxon>Pseudomonadati</taxon>
        <taxon>Pseudomonadota</taxon>
        <taxon>Gammaproteobacteria</taxon>
        <taxon>Salinisphaerales</taxon>
        <taxon>Salinisphaeraceae</taxon>
        <taxon>Spectribacter</taxon>
    </lineage>
</organism>
<comment type="caution">
    <text evidence="1">The sequence shown here is derived from an EMBL/GenBank/DDBJ whole genome shotgun (WGS) entry which is preliminary data.</text>
</comment>